<keyword evidence="24" id="KW-1185">Reference proteome</keyword>
<evidence type="ECO:0000313" key="23">
    <source>
        <dbReference type="EMBL" id="GCC23718.1"/>
    </source>
</evidence>
<comment type="caution">
    <text evidence="23">The sequence shown here is derived from an EMBL/GenBank/DDBJ whole genome shotgun (WGS) entry which is preliminary data.</text>
</comment>
<dbReference type="CDD" id="cd20342">
    <property type="entry name" value="BRcat_RBR_RNF217"/>
    <property type="match status" value="1"/>
</dbReference>
<keyword evidence="15 21" id="KW-0472">Membrane</keyword>
<dbReference type="InterPro" id="IPR047552">
    <property type="entry name" value="Rcat_RBR_RNF217"/>
</dbReference>
<gene>
    <name evidence="23" type="ORF">chiPu_0002116</name>
</gene>
<evidence type="ECO:0000313" key="24">
    <source>
        <dbReference type="Proteomes" id="UP000287033"/>
    </source>
</evidence>
<dbReference type="CDD" id="cd20350">
    <property type="entry name" value="Rcat_RBR_RNF217"/>
    <property type="match status" value="1"/>
</dbReference>
<feature type="compositionally biased region" description="Polar residues" evidence="20">
    <location>
        <begin position="98"/>
        <end position="109"/>
    </location>
</feature>
<dbReference type="EC" id="2.3.2.31" evidence="5"/>
<dbReference type="GO" id="GO:0016020">
    <property type="term" value="C:membrane"/>
    <property type="evidence" value="ECO:0007669"/>
    <property type="project" value="UniProtKB-SubCell"/>
</dbReference>
<keyword evidence="14 21" id="KW-1133">Transmembrane helix</keyword>
<keyword evidence="6" id="KW-0963">Cytoplasm</keyword>
<dbReference type="STRING" id="137246.A0A401S036"/>
<dbReference type="GO" id="GO:0016567">
    <property type="term" value="P:protein ubiquitination"/>
    <property type="evidence" value="ECO:0007669"/>
    <property type="project" value="InterPro"/>
</dbReference>
<dbReference type="InterPro" id="IPR002867">
    <property type="entry name" value="IBR_dom"/>
</dbReference>
<dbReference type="GO" id="GO:0005737">
    <property type="term" value="C:cytoplasm"/>
    <property type="evidence" value="ECO:0007669"/>
    <property type="project" value="UniProtKB-SubCell"/>
</dbReference>
<dbReference type="SUPFAM" id="SSF57850">
    <property type="entry name" value="RING/U-box"/>
    <property type="match status" value="3"/>
</dbReference>
<comment type="pathway">
    <text evidence="4">Protein modification; protein ubiquitination.</text>
</comment>
<dbReference type="PANTHER" id="PTHR11685">
    <property type="entry name" value="RBR FAMILY RING FINGER AND IBR DOMAIN-CONTAINING"/>
    <property type="match status" value="1"/>
</dbReference>
<comment type="similarity">
    <text evidence="17">Belongs to the RBR family. RNF217 subfamily.</text>
</comment>
<dbReference type="PROSITE" id="PS51873">
    <property type="entry name" value="TRIAD"/>
    <property type="match status" value="1"/>
</dbReference>
<feature type="region of interest" description="Disordered" evidence="20">
    <location>
        <begin position="1"/>
        <end position="64"/>
    </location>
</feature>
<dbReference type="Pfam" id="PF22191">
    <property type="entry name" value="IBR_1"/>
    <property type="match status" value="1"/>
</dbReference>
<feature type="region of interest" description="Disordered" evidence="20">
    <location>
        <begin position="90"/>
        <end position="136"/>
    </location>
</feature>
<dbReference type="InterPro" id="IPR031127">
    <property type="entry name" value="E3_UB_ligase_RBR"/>
</dbReference>
<proteinExistence type="inferred from homology"/>
<keyword evidence="8 21" id="KW-0812">Transmembrane</keyword>
<evidence type="ECO:0000256" key="20">
    <source>
        <dbReference type="SAM" id="MobiDB-lite"/>
    </source>
</evidence>
<evidence type="ECO:0000256" key="3">
    <source>
        <dbReference type="ARBA" id="ARBA00004496"/>
    </source>
</evidence>
<dbReference type="CDD" id="cd16622">
    <property type="entry name" value="vRING-HC-C4C4_RBR_RNF217"/>
    <property type="match status" value="1"/>
</dbReference>
<dbReference type="OMA" id="PQTEMPW"/>
<keyword evidence="10" id="KW-0677">Repeat</keyword>
<dbReference type="EMBL" id="BEZZ01000037">
    <property type="protein sequence ID" value="GCC23718.1"/>
    <property type="molecule type" value="Genomic_DNA"/>
</dbReference>
<keyword evidence="13" id="KW-0862">Zinc</keyword>
<dbReference type="GO" id="GO:0061630">
    <property type="term" value="F:ubiquitin protein ligase activity"/>
    <property type="evidence" value="ECO:0007669"/>
    <property type="project" value="UniProtKB-EC"/>
</dbReference>
<evidence type="ECO:0000256" key="21">
    <source>
        <dbReference type="SAM" id="Phobius"/>
    </source>
</evidence>
<keyword evidence="11" id="KW-0863">Zinc-finger</keyword>
<evidence type="ECO:0000256" key="19">
    <source>
        <dbReference type="ARBA" id="ARBA00080640"/>
    </source>
</evidence>
<evidence type="ECO:0000256" key="1">
    <source>
        <dbReference type="ARBA" id="ARBA00001798"/>
    </source>
</evidence>
<evidence type="ECO:0000256" key="11">
    <source>
        <dbReference type="ARBA" id="ARBA00022771"/>
    </source>
</evidence>
<keyword evidence="7" id="KW-0808">Transferase</keyword>
<keyword evidence="12" id="KW-0833">Ubl conjugation pathway</keyword>
<protein>
    <recommendedName>
        <fullName evidence="18">E3 ubiquitin-protein ligase RNF217</fullName>
        <ecNumber evidence="5">2.3.2.31</ecNumber>
    </recommendedName>
    <alternativeName>
        <fullName evidence="19">RING finger protein 217</fullName>
    </alternativeName>
</protein>
<dbReference type="FunFam" id="1.20.120.1750:FF:000008">
    <property type="entry name" value="RBR-type E3 ubiquitin transferase"/>
    <property type="match status" value="1"/>
</dbReference>
<evidence type="ECO:0000256" key="9">
    <source>
        <dbReference type="ARBA" id="ARBA00022723"/>
    </source>
</evidence>
<evidence type="ECO:0000256" key="8">
    <source>
        <dbReference type="ARBA" id="ARBA00022692"/>
    </source>
</evidence>
<reference evidence="23 24" key="1">
    <citation type="journal article" date="2018" name="Nat. Ecol. Evol.">
        <title>Shark genomes provide insights into elasmobranch evolution and the origin of vertebrates.</title>
        <authorList>
            <person name="Hara Y"/>
            <person name="Yamaguchi K"/>
            <person name="Onimaru K"/>
            <person name="Kadota M"/>
            <person name="Koyanagi M"/>
            <person name="Keeley SD"/>
            <person name="Tatsumi K"/>
            <person name="Tanaka K"/>
            <person name="Motone F"/>
            <person name="Kageyama Y"/>
            <person name="Nozu R"/>
            <person name="Adachi N"/>
            <person name="Nishimura O"/>
            <person name="Nakagawa R"/>
            <person name="Tanegashima C"/>
            <person name="Kiyatake I"/>
            <person name="Matsumoto R"/>
            <person name="Murakumo K"/>
            <person name="Nishida K"/>
            <person name="Terakita A"/>
            <person name="Kuratani S"/>
            <person name="Sato K"/>
            <person name="Hyodo S Kuraku.S."/>
        </authorList>
    </citation>
    <scope>NUCLEOTIDE SEQUENCE [LARGE SCALE GENOMIC DNA]</scope>
</reference>
<evidence type="ECO:0000256" key="5">
    <source>
        <dbReference type="ARBA" id="ARBA00012251"/>
    </source>
</evidence>
<comment type="function">
    <text evidence="16">E3 ubiquitin-protein ligase which accepts ubiquitin from E2 ubiquitin-conjugating enzymes in the form of a thioester and then directly transfers the ubiquitin to targeted substrates. Mediates the degradation of the iron exporter ferroportin/SLC40A1 and thus regulates iron homeostasis.</text>
</comment>
<dbReference type="OrthoDB" id="10009520at2759"/>
<feature type="compositionally biased region" description="Basic and acidic residues" evidence="20">
    <location>
        <begin position="1"/>
        <end position="16"/>
    </location>
</feature>
<dbReference type="FunFam" id="3.30.40.10:FF:000264">
    <property type="entry name" value="RBR-type E3 ubiquitin transferase"/>
    <property type="match status" value="1"/>
</dbReference>
<feature type="compositionally biased region" description="Basic and acidic residues" evidence="20">
    <location>
        <begin position="28"/>
        <end position="42"/>
    </location>
</feature>
<feature type="domain" description="RING-type" evidence="22">
    <location>
        <begin position="159"/>
        <end position="378"/>
    </location>
</feature>
<evidence type="ECO:0000256" key="16">
    <source>
        <dbReference type="ARBA" id="ARBA00054457"/>
    </source>
</evidence>
<dbReference type="InterPro" id="IPR044066">
    <property type="entry name" value="TRIAD_supradom"/>
</dbReference>
<evidence type="ECO:0000256" key="10">
    <source>
        <dbReference type="ARBA" id="ARBA00022737"/>
    </source>
</evidence>
<dbReference type="GO" id="GO:0008270">
    <property type="term" value="F:zinc ion binding"/>
    <property type="evidence" value="ECO:0007669"/>
    <property type="project" value="UniProtKB-KW"/>
</dbReference>
<feature type="compositionally biased region" description="Polar residues" evidence="20">
    <location>
        <begin position="121"/>
        <end position="130"/>
    </location>
</feature>
<evidence type="ECO:0000256" key="6">
    <source>
        <dbReference type="ARBA" id="ARBA00022490"/>
    </source>
</evidence>
<dbReference type="AlphaFoldDB" id="A0A401S036"/>
<evidence type="ECO:0000256" key="4">
    <source>
        <dbReference type="ARBA" id="ARBA00004906"/>
    </source>
</evidence>
<evidence type="ECO:0000256" key="12">
    <source>
        <dbReference type="ARBA" id="ARBA00022786"/>
    </source>
</evidence>
<comment type="catalytic activity">
    <reaction evidence="1">
        <text>[E2 ubiquitin-conjugating enzyme]-S-ubiquitinyl-L-cysteine + [acceptor protein]-L-lysine = [E2 ubiquitin-conjugating enzyme]-L-cysteine + [acceptor protein]-N(6)-ubiquitinyl-L-lysine.</text>
        <dbReference type="EC" id="2.3.2.31"/>
    </reaction>
</comment>
<keyword evidence="9" id="KW-0479">Metal-binding</keyword>
<dbReference type="Gene3D" id="1.20.120.1750">
    <property type="match status" value="1"/>
</dbReference>
<dbReference type="InterPro" id="IPR047551">
    <property type="entry name" value="BRcat_RBR_RNF217"/>
</dbReference>
<evidence type="ECO:0000256" key="15">
    <source>
        <dbReference type="ARBA" id="ARBA00023136"/>
    </source>
</evidence>
<dbReference type="SMART" id="SM00647">
    <property type="entry name" value="IBR"/>
    <property type="match status" value="2"/>
</dbReference>
<accession>A0A401S036</accession>
<evidence type="ECO:0000256" key="14">
    <source>
        <dbReference type="ARBA" id="ARBA00022989"/>
    </source>
</evidence>
<evidence type="ECO:0000256" key="13">
    <source>
        <dbReference type="ARBA" id="ARBA00022833"/>
    </source>
</evidence>
<dbReference type="Pfam" id="PF01485">
    <property type="entry name" value="IBR"/>
    <property type="match status" value="1"/>
</dbReference>
<evidence type="ECO:0000256" key="17">
    <source>
        <dbReference type="ARBA" id="ARBA00061413"/>
    </source>
</evidence>
<dbReference type="InterPro" id="IPR047550">
    <property type="entry name" value="RNF217_RBR_vRING-HC"/>
</dbReference>
<feature type="transmembrane region" description="Helical" evidence="21">
    <location>
        <begin position="399"/>
        <end position="428"/>
    </location>
</feature>
<evidence type="ECO:0000256" key="2">
    <source>
        <dbReference type="ARBA" id="ARBA00004167"/>
    </source>
</evidence>
<organism evidence="23 24">
    <name type="scientific">Chiloscyllium punctatum</name>
    <name type="common">Brownbanded bambooshark</name>
    <name type="synonym">Hemiscyllium punctatum</name>
    <dbReference type="NCBI Taxonomy" id="137246"/>
    <lineage>
        <taxon>Eukaryota</taxon>
        <taxon>Metazoa</taxon>
        <taxon>Chordata</taxon>
        <taxon>Craniata</taxon>
        <taxon>Vertebrata</taxon>
        <taxon>Chondrichthyes</taxon>
        <taxon>Elasmobranchii</taxon>
        <taxon>Galeomorphii</taxon>
        <taxon>Galeoidea</taxon>
        <taxon>Orectolobiformes</taxon>
        <taxon>Hemiscylliidae</taxon>
        <taxon>Chiloscyllium</taxon>
    </lineage>
</organism>
<comment type="subcellular location">
    <subcellularLocation>
        <location evidence="3">Cytoplasm</location>
    </subcellularLocation>
    <subcellularLocation>
        <location evidence="2">Membrane</location>
        <topology evidence="2">Single-pass membrane protein</topology>
    </subcellularLocation>
</comment>
<dbReference type="Gene3D" id="3.30.40.10">
    <property type="entry name" value="Zinc/RING finger domain, C3HC4 (zinc finger)"/>
    <property type="match status" value="1"/>
</dbReference>
<dbReference type="Proteomes" id="UP000287033">
    <property type="component" value="Unassembled WGS sequence"/>
</dbReference>
<evidence type="ECO:0000256" key="7">
    <source>
        <dbReference type="ARBA" id="ARBA00022679"/>
    </source>
</evidence>
<name>A0A401S036_CHIPU</name>
<evidence type="ECO:0000259" key="22">
    <source>
        <dbReference type="PROSITE" id="PS51873"/>
    </source>
</evidence>
<dbReference type="InterPro" id="IPR013083">
    <property type="entry name" value="Znf_RING/FYVE/PHD"/>
</dbReference>
<sequence length="442" mass="50359">MGLKSVMEDVNVRDGGDVLVSSEDEEAVGSKEEMERGPDRIGMENVAAGPEDNGQRSTRLAPATEPWHQQHVYCTVYYVENENYHSSALEAEAEEQSNQPSDSGRTTPTDLGRQTDWDTAPSLTPATSEPSAREPFSISRQVDIQSAGNPYAGEYEHFIILTCRVCLDDKPIRPLSCCKKAVCEECLKRYLSNQVQLGRAEIKCPITECSKYLDESTVISNLPHDDIVKYSYFLELSRVDSSTKPCPQCKHFTTFRRKSNIPTPTKSENKFKIQCPKCQFVWCFKCHAPWHEGLNCKEYRKGDKLLRHWASEIEHGQRNAQKCPKCKIHIQRTEGCDHMNCSQCNTNFCYRCGETYRQLRFFGDHTSNLSIFGCKYRYLPDRPHLRRLVRGSVCAGKLLIAPLMLVLVVVLGAITFVVGLFIFPIYYICKKQRKRSQTGMFT</sequence>
<evidence type="ECO:0000256" key="18">
    <source>
        <dbReference type="ARBA" id="ARBA00067769"/>
    </source>
</evidence>